<dbReference type="AlphaFoldDB" id="A0A803N467"/>
<name>A0A803N467_CHEQI</name>
<dbReference type="Proteomes" id="UP000596660">
    <property type="component" value="Unplaced"/>
</dbReference>
<keyword evidence="1" id="KW-0175">Coiled coil</keyword>
<accession>A0A803N467</accession>
<keyword evidence="3" id="KW-1185">Reference proteome</keyword>
<dbReference type="Gramene" id="AUR62040138-RA">
    <property type="protein sequence ID" value="AUR62040138-RA:cds"/>
    <property type="gene ID" value="AUR62040138"/>
</dbReference>
<dbReference type="EnsemblPlants" id="AUR62040138-RA">
    <property type="protein sequence ID" value="AUR62040138-RA:cds"/>
    <property type="gene ID" value="AUR62040138"/>
</dbReference>
<reference evidence="2" key="1">
    <citation type="journal article" date="2017" name="Nature">
        <title>The genome of Chenopodium quinoa.</title>
        <authorList>
            <person name="Jarvis D.E."/>
            <person name="Ho Y.S."/>
            <person name="Lightfoot D.J."/>
            <person name="Schmoeckel S.M."/>
            <person name="Li B."/>
            <person name="Borm T.J.A."/>
            <person name="Ohyanagi H."/>
            <person name="Mineta K."/>
            <person name="Michell C.T."/>
            <person name="Saber N."/>
            <person name="Kharbatia N.M."/>
            <person name="Rupper R.R."/>
            <person name="Sharp A.R."/>
            <person name="Dally N."/>
            <person name="Boughton B.A."/>
            <person name="Woo Y.H."/>
            <person name="Gao G."/>
            <person name="Schijlen E.G.W.M."/>
            <person name="Guo X."/>
            <person name="Momin A.A."/>
            <person name="Negrao S."/>
            <person name="Al-Babili S."/>
            <person name="Gehring C."/>
            <person name="Roessner U."/>
            <person name="Jung C."/>
            <person name="Murphy K."/>
            <person name="Arold S.T."/>
            <person name="Gojobori T."/>
            <person name="van der Linden C.G."/>
            <person name="van Loo E.N."/>
            <person name="Jellen E.N."/>
            <person name="Maughan P.J."/>
            <person name="Tester M."/>
        </authorList>
    </citation>
    <scope>NUCLEOTIDE SEQUENCE [LARGE SCALE GENOMIC DNA]</scope>
    <source>
        <strain evidence="2">cv. PI 614886</strain>
    </source>
</reference>
<protein>
    <submittedName>
        <fullName evidence="2">Uncharacterized protein</fullName>
    </submittedName>
</protein>
<sequence>MHRSSEEKLWYLKCKEVENQKLKGGETASRIGGHLREAVVFEVQRSGKSEAKKAEKRLQELELAVSFELKLLLNP</sequence>
<evidence type="ECO:0000313" key="3">
    <source>
        <dbReference type="Proteomes" id="UP000596660"/>
    </source>
</evidence>
<organism evidence="2 3">
    <name type="scientific">Chenopodium quinoa</name>
    <name type="common">Quinoa</name>
    <dbReference type="NCBI Taxonomy" id="63459"/>
    <lineage>
        <taxon>Eukaryota</taxon>
        <taxon>Viridiplantae</taxon>
        <taxon>Streptophyta</taxon>
        <taxon>Embryophyta</taxon>
        <taxon>Tracheophyta</taxon>
        <taxon>Spermatophyta</taxon>
        <taxon>Magnoliopsida</taxon>
        <taxon>eudicotyledons</taxon>
        <taxon>Gunneridae</taxon>
        <taxon>Pentapetalae</taxon>
        <taxon>Caryophyllales</taxon>
        <taxon>Chenopodiaceae</taxon>
        <taxon>Chenopodioideae</taxon>
        <taxon>Atripliceae</taxon>
        <taxon>Chenopodium</taxon>
    </lineage>
</organism>
<reference evidence="2" key="2">
    <citation type="submission" date="2021-03" db="UniProtKB">
        <authorList>
            <consortium name="EnsemblPlants"/>
        </authorList>
    </citation>
    <scope>IDENTIFICATION</scope>
</reference>
<proteinExistence type="predicted"/>
<evidence type="ECO:0000256" key="1">
    <source>
        <dbReference type="SAM" id="Coils"/>
    </source>
</evidence>
<evidence type="ECO:0000313" key="2">
    <source>
        <dbReference type="EnsemblPlants" id="AUR62040138-RA:cds"/>
    </source>
</evidence>
<feature type="coiled-coil region" evidence="1">
    <location>
        <begin position="44"/>
        <end position="71"/>
    </location>
</feature>